<dbReference type="Proteomes" id="UP000214646">
    <property type="component" value="Unassembled WGS sequence"/>
</dbReference>
<proteinExistence type="predicted"/>
<reference evidence="3" key="1">
    <citation type="submission" date="2017-06" db="EMBL/GenBank/DDBJ databases">
        <title>Genome analysis of Fimbriiglobus ruber SP5, the first member of the order Planctomycetales with confirmed chitinolytic capability.</title>
        <authorList>
            <person name="Ravin N.V."/>
            <person name="Rakitin A.L."/>
            <person name="Ivanova A.A."/>
            <person name="Beletsky A.V."/>
            <person name="Kulichevskaya I.S."/>
            <person name="Mardanov A.V."/>
            <person name="Dedysh S.N."/>
        </authorList>
    </citation>
    <scope>NUCLEOTIDE SEQUENCE [LARGE SCALE GENOMIC DNA]</scope>
    <source>
        <strain evidence="3">SP5</strain>
    </source>
</reference>
<feature type="compositionally biased region" description="Basic residues" evidence="1">
    <location>
        <begin position="1"/>
        <end position="16"/>
    </location>
</feature>
<protein>
    <submittedName>
        <fullName evidence="2">Uncharacterized protein</fullName>
    </submittedName>
</protein>
<gene>
    <name evidence="2" type="ORF">FRUB_10339</name>
</gene>
<dbReference type="EMBL" id="NIDE01000020">
    <property type="protein sequence ID" value="OWK34368.1"/>
    <property type="molecule type" value="Genomic_DNA"/>
</dbReference>
<evidence type="ECO:0000313" key="2">
    <source>
        <dbReference type="EMBL" id="OWK34368.1"/>
    </source>
</evidence>
<dbReference type="AlphaFoldDB" id="A0A225D742"/>
<evidence type="ECO:0000256" key="1">
    <source>
        <dbReference type="SAM" id="MobiDB-lite"/>
    </source>
</evidence>
<feature type="region of interest" description="Disordered" evidence="1">
    <location>
        <begin position="1"/>
        <end position="26"/>
    </location>
</feature>
<evidence type="ECO:0000313" key="3">
    <source>
        <dbReference type="Proteomes" id="UP000214646"/>
    </source>
</evidence>
<accession>A0A225D742</accession>
<sequence length="62" mass="7047">MTARKKRDHRRGTGRKRPVDHLKPTGQEFLRGAGNIIWEKRYHLQPLVSSASPNPPPPSPPK</sequence>
<comment type="caution">
    <text evidence="2">The sequence shown here is derived from an EMBL/GenBank/DDBJ whole genome shotgun (WGS) entry which is preliminary data.</text>
</comment>
<organism evidence="2 3">
    <name type="scientific">Fimbriiglobus ruber</name>
    <dbReference type="NCBI Taxonomy" id="1908690"/>
    <lineage>
        <taxon>Bacteria</taxon>
        <taxon>Pseudomonadati</taxon>
        <taxon>Planctomycetota</taxon>
        <taxon>Planctomycetia</taxon>
        <taxon>Gemmatales</taxon>
        <taxon>Gemmataceae</taxon>
        <taxon>Fimbriiglobus</taxon>
    </lineage>
</organism>
<name>A0A225D742_9BACT</name>
<keyword evidence="3" id="KW-1185">Reference proteome</keyword>